<protein>
    <recommendedName>
        <fullName evidence="4">HEAT repeat domain-containing protein</fullName>
    </recommendedName>
</protein>
<evidence type="ECO:0000256" key="1">
    <source>
        <dbReference type="SAM" id="SignalP"/>
    </source>
</evidence>
<keyword evidence="1" id="KW-0732">Signal</keyword>
<dbReference type="EMBL" id="JALBUT010000005">
    <property type="protein sequence ID" value="MDX8415587.1"/>
    <property type="molecule type" value="Genomic_DNA"/>
</dbReference>
<evidence type="ECO:0000313" key="3">
    <source>
        <dbReference type="Proteomes" id="UP001275932"/>
    </source>
</evidence>
<dbReference type="Gene3D" id="1.25.10.10">
    <property type="entry name" value="Leucine-rich Repeat Variant"/>
    <property type="match status" value="1"/>
</dbReference>
<accession>A0ABU4WJC3</accession>
<reference evidence="2 3" key="1">
    <citation type="submission" date="2022-03" db="EMBL/GenBank/DDBJ databases">
        <title>Novel taxa within the pig intestine.</title>
        <authorList>
            <person name="Wylensek D."/>
            <person name="Bishof K."/>
            <person name="Afrizal A."/>
            <person name="Clavel T."/>
        </authorList>
    </citation>
    <scope>NUCLEOTIDE SEQUENCE [LARGE SCALE GENOMIC DNA]</scope>
    <source>
        <strain evidence="2 3">CLA-KB-P66</strain>
    </source>
</reference>
<keyword evidence="3" id="KW-1185">Reference proteome</keyword>
<feature type="signal peptide" evidence="1">
    <location>
        <begin position="1"/>
        <end position="21"/>
    </location>
</feature>
<dbReference type="RefSeq" id="WP_370397034.1">
    <property type="nucleotide sequence ID" value="NZ_JALBUT010000005.1"/>
</dbReference>
<sequence length="562" mass="62670">MKYTHILAACAFMLSAFSSFAEIDAARIKRDVQVMAGEIEQPIKFNNQNRSFRDKNNREYEYRDADVNDMSRYQYQDDLLNILFDATKNPADLQAFEREILANLESVKDANTKCELVRMLEFAGSEKSFAFLKKAALSDDETLALVSCGALQKMPAKNAGNVLVEIFKSAKNPNVKNMALYAVAKRGDKKQFVDSQKKSKDFAIVAMDGAGVLVPTSLDKFQQDFLKNPSKAKAQEALKSANEWEVAFVVPYIASKENSLMSDLQTAYNSASPTLKAWIITNLATVQNDVAKKFVFDNLEDAKDPFVCVSLALALEKIGGKEAVVEMIKLRDKTRGLPHAIIAWAMEGMQKGGAEIDAFIIEKAKQDDSNAIRLIGLRSIDAKPILFEKLNSRVWGDALASYEILATDEDVEKIIEFAKQNKPNDKQFVYRLGFVVRNVAIRTSDAQKSLEMLENAFKSAPKEISEGLEKCYFLALMECGDANAFMALAKKVADGKAGKIEISQLAPFAKRLTRDNWRRMPDHQKCEQLVSDMIAGAKCGEAEKSALEKSLGYIKNRGEEPR</sequence>
<evidence type="ECO:0008006" key="4">
    <source>
        <dbReference type="Google" id="ProtNLM"/>
    </source>
</evidence>
<gene>
    <name evidence="2" type="ORF">MOX91_05255</name>
</gene>
<feature type="chain" id="PRO_5047023172" description="HEAT repeat domain-containing protein" evidence="1">
    <location>
        <begin position="22"/>
        <end position="562"/>
    </location>
</feature>
<organism evidence="2 3">
    <name type="scientific">Intestinicryptomonas porci</name>
    <dbReference type="NCBI Taxonomy" id="2926320"/>
    <lineage>
        <taxon>Bacteria</taxon>
        <taxon>Pseudomonadati</taxon>
        <taxon>Verrucomicrobiota</taxon>
        <taxon>Opitutia</taxon>
        <taxon>Opitutales</taxon>
        <taxon>Intestinicryptomonaceae</taxon>
        <taxon>Intestinicryptomonas</taxon>
    </lineage>
</organism>
<name>A0ABU4WJC3_9BACT</name>
<dbReference type="InterPro" id="IPR011989">
    <property type="entry name" value="ARM-like"/>
</dbReference>
<comment type="caution">
    <text evidence="2">The sequence shown here is derived from an EMBL/GenBank/DDBJ whole genome shotgun (WGS) entry which is preliminary data.</text>
</comment>
<dbReference type="Proteomes" id="UP001275932">
    <property type="component" value="Unassembled WGS sequence"/>
</dbReference>
<evidence type="ECO:0000313" key="2">
    <source>
        <dbReference type="EMBL" id="MDX8415587.1"/>
    </source>
</evidence>
<proteinExistence type="predicted"/>